<dbReference type="Pfam" id="PF00034">
    <property type="entry name" value="Cytochrom_C"/>
    <property type="match status" value="1"/>
</dbReference>
<name>A0A6M0JSZ3_9GAMM</name>
<dbReference type="PROSITE" id="PS51007">
    <property type="entry name" value="CYTC"/>
    <property type="match status" value="4"/>
</dbReference>
<dbReference type="InterPro" id="IPR050597">
    <property type="entry name" value="Cytochrome_c_Oxidase_Subunit"/>
</dbReference>
<feature type="signal peptide" evidence="5">
    <location>
        <begin position="1"/>
        <end position="21"/>
    </location>
</feature>
<dbReference type="EMBL" id="JAAIJQ010000003">
    <property type="protein sequence ID" value="NEV60612.1"/>
    <property type="molecule type" value="Genomic_DNA"/>
</dbReference>
<comment type="caution">
    <text evidence="7">The sequence shown here is derived from an EMBL/GenBank/DDBJ whole genome shotgun (WGS) entry which is preliminary data.</text>
</comment>
<dbReference type="Pfam" id="PF13442">
    <property type="entry name" value="Cytochrome_CBB3"/>
    <property type="match status" value="2"/>
</dbReference>
<dbReference type="PANTHER" id="PTHR33751:SF11">
    <property type="entry name" value="BLL4483 PROTEIN"/>
    <property type="match status" value="1"/>
</dbReference>
<feature type="chain" id="PRO_5026653015" evidence="5">
    <location>
        <begin position="22"/>
        <end position="520"/>
    </location>
</feature>
<dbReference type="GO" id="GO:0046872">
    <property type="term" value="F:metal ion binding"/>
    <property type="evidence" value="ECO:0007669"/>
    <property type="project" value="UniProtKB-KW"/>
</dbReference>
<dbReference type="InterPro" id="IPR009056">
    <property type="entry name" value="Cyt_c-like_dom"/>
</dbReference>
<evidence type="ECO:0000259" key="6">
    <source>
        <dbReference type="PROSITE" id="PS51007"/>
    </source>
</evidence>
<sequence>MKRAFLAGALVSLIFAMQAGAASPEDAGRRIAEQGTRHGVAPCASCHGPDGGGNAGAGYPRIAGLDAGYLAKQLRDLASGRRDSAVMHAMAMHLSDGEIATVAGYYAGLPPPSPSAAPPEGSVAQTASGLIAWGDWSQRRLPACAGCHGPDGNGVGAYFPGLAGQQASYLEAQLKAWRDGRRANDPLGLMRTVAAQLSDAEIQALAAYYAALPPGRATPAPKAPDQALIAKAEKASAVSASKPAPIGFRPPARDAMPSGPLGELVKKGQAIFLETNRHPASAEYVGNRLACVHCHLDAGRLAGAAPLWAAWVAYPAYRSKTERVEGFADRLQGCFAYSLNAEGSSTGAPPPSDSEPIRALAAYGFWLAQGAPTGETRLPGRGYAPLKETSRGFDPKRGEQVYAARCALCHGSDGAGVVRAKGQVVFPPLWGPESYNWGAGMHAIDTAAAFIKANMPFGIGGALTDQEAWDVAAFVDAHQRPQDPRFNGDLQETAERFHASRFSLYGKVDGPDGRLLGDMD</sequence>
<evidence type="ECO:0000313" key="8">
    <source>
        <dbReference type="Proteomes" id="UP000483379"/>
    </source>
</evidence>
<keyword evidence="3 4" id="KW-0408">Iron</keyword>
<feature type="domain" description="Cytochrome c" evidence="6">
    <location>
        <begin position="393"/>
        <end position="479"/>
    </location>
</feature>
<keyword evidence="2 4" id="KW-0479">Metal-binding</keyword>
<dbReference type="Proteomes" id="UP000483379">
    <property type="component" value="Unassembled WGS sequence"/>
</dbReference>
<accession>A0A6M0JSZ3</accession>
<dbReference type="SUPFAM" id="SSF46626">
    <property type="entry name" value="Cytochrome c"/>
    <property type="match status" value="4"/>
</dbReference>
<dbReference type="PANTHER" id="PTHR33751">
    <property type="entry name" value="CBB3-TYPE CYTOCHROME C OXIDASE SUBUNIT FIXP"/>
    <property type="match status" value="1"/>
</dbReference>
<feature type="domain" description="Cytochrome c" evidence="6">
    <location>
        <begin position="23"/>
        <end position="110"/>
    </location>
</feature>
<gene>
    <name evidence="7" type="ORF">G3446_01675</name>
</gene>
<feature type="domain" description="Cytochrome c" evidence="6">
    <location>
        <begin position="124"/>
        <end position="213"/>
    </location>
</feature>
<reference evidence="7 8" key="1">
    <citation type="submission" date="2020-02" db="EMBL/GenBank/DDBJ databases">
        <title>Genome sequences of Thiorhodococcus mannitoliphagus and Thiorhodococcus minor, purple sulfur photosynthetic bacteria in the gammaproteobacterial family, Chromatiaceae.</title>
        <authorList>
            <person name="Aviles F.A."/>
            <person name="Meyer T.E."/>
            <person name="Kyndt J.A."/>
        </authorList>
    </citation>
    <scope>NUCLEOTIDE SEQUENCE [LARGE SCALE GENOMIC DNA]</scope>
    <source>
        <strain evidence="7 8">DSM 11518</strain>
    </source>
</reference>
<protein>
    <submittedName>
        <fullName evidence="7">C-type cytochrome</fullName>
    </submittedName>
</protein>
<evidence type="ECO:0000256" key="1">
    <source>
        <dbReference type="ARBA" id="ARBA00022617"/>
    </source>
</evidence>
<dbReference type="Gene3D" id="1.10.760.10">
    <property type="entry name" value="Cytochrome c-like domain"/>
    <property type="match status" value="4"/>
</dbReference>
<dbReference type="RefSeq" id="WP_164450662.1">
    <property type="nucleotide sequence ID" value="NZ_JAAIJQ010000003.1"/>
</dbReference>
<proteinExistence type="predicted"/>
<dbReference type="InterPro" id="IPR036909">
    <property type="entry name" value="Cyt_c-like_dom_sf"/>
</dbReference>
<keyword evidence="8" id="KW-1185">Reference proteome</keyword>
<evidence type="ECO:0000256" key="4">
    <source>
        <dbReference type="PROSITE-ProRule" id="PRU00433"/>
    </source>
</evidence>
<dbReference type="GO" id="GO:0009055">
    <property type="term" value="F:electron transfer activity"/>
    <property type="evidence" value="ECO:0007669"/>
    <property type="project" value="InterPro"/>
</dbReference>
<feature type="domain" description="Cytochrome c" evidence="6">
    <location>
        <begin position="263"/>
        <end position="368"/>
    </location>
</feature>
<evidence type="ECO:0000313" key="7">
    <source>
        <dbReference type="EMBL" id="NEV60612.1"/>
    </source>
</evidence>
<evidence type="ECO:0000256" key="3">
    <source>
        <dbReference type="ARBA" id="ARBA00023004"/>
    </source>
</evidence>
<dbReference type="AlphaFoldDB" id="A0A6M0JSZ3"/>
<organism evidence="7 8">
    <name type="scientific">Thiorhodococcus minor</name>
    <dbReference type="NCBI Taxonomy" id="57489"/>
    <lineage>
        <taxon>Bacteria</taxon>
        <taxon>Pseudomonadati</taxon>
        <taxon>Pseudomonadota</taxon>
        <taxon>Gammaproteobacteria</taxon>
        <taxon>Chromatiales</taxon>
        <taxon>Chromatiaceae</taxon>
        <taxon>Thiorhodococcus</taxon>
    </lineage>
</organism>
<evidence type="ECO:0000256" key="5">
    <source>
        <dbReference type="SAM" id="SignalP"/>
    </source>
</evidence>
<keyword evidence="1 4" id="KW-0349">Heme</keyword>
<evidence type="ECO:0000256" key="2">
    <source>
        <dbReference type="ARBA" id="ARBA00022723"/>
    </source>
</evidence>
<keyword evidence="5" id="KW-0732">Signal</keyword>
<dbReference type="GO" id="GO:0020037">
    <property type="term" value="F:heme binding"/>
    <property type="evidence" value="ECO:0007669"/>
    <property type="project" value="InterPro"/>
</dbReference>